<dbReference type="Proteomes" id="UP000886998">
    <property type="component" value="Unassembled WGS sequence"/>
</dbReference>
<protein>
    <submittedName>
        <fullName evidence="2">Uncharacterized protein</fullName>
    </submittedName>
</protein>
<accession>A0A8X6WX93</accession>
<comment type="caution">
    <text evidence="2">The sequence shown here is derived from an EMBL/GenBank/DDBJ whole genome shotgun (WGS) entry which is preliminary data.</text>
</comment>
<evidence type="ECO:0000313" key="2">
    <source>
        <dbReference type="EMBL" id="GFY43042.1"/>
    </source>
</evidence>
<feature type="region of interest" description="Disordered" evidence="1">
    <location>
        <begin position="62"/>
        <end position="86"/>
    </location>
</feature>
<keyword evidence="3" id="KW-1185">Reference proteome</keyword>
<dbReference type="OrthoDB" id="10553292at2759"/>
<reference evidence="2" key="1">
    <citation type="submission" date="2020-08" db="EMBL/GenBank/DDBJ databases">
        <title>Multicomponent nature underlies the extraordinary mechanical properties of spider dragline silk.</title>
        <authorList>
            <person name="Kono N."/>
            <person name="Nakamura H."/>
            <person name="Mori M."/>
            <person name="Yoshida Y."/>
            <person name="Ohtoshi R."/>
            <person name="Malay A.D."/>
            <person name="Moran D.A.P."/>
            <person name="Tomita M."/>
            <person name="Numata K."/>
            <person name="Arakawa K."/>
        </authorList>
    </citation>
    <scope>NUCLEOTIDE SEQUENCE</scope>
</reference>
<gene>
    <name evidence="2" type="ORF">TNIN_357281</name>
</gene>
<sequence>MDKLKSCFSDNFSQSAIESSIGEDTPIKPAEMPKKKMRLAPFLLHNQSITVSHLGERSIRCSNTPAHANPERIQTCSKVTLPSNRM</sequence>
<evidence type="ECO:0000256" key="1">
    <source>
        <dbReference type="SAM" id="MobiDB-lite"/>
    </source>
</evidence>
<dbReference type="EMBL" id="BMAV01003442">
    <property type="protein sequence ID" value="GFY43042.1"/>
    <property type="molecule type" value="Genomic_DNA"/>
</dbReference>
<dbReference type="AlphaFoldDB" id="A0A8X6WX93"/>
<evidence type="ECO:0000313" key="3">
    <source>
        <dbReference type="Proteomes" id="UP000886998"/>
    </source>
</evidence>
<proteinExistence type="predicted"/>
<name>A0A8X6WX93_9ARAC</name>
<organism evidence="2 3">
    <name type="scientific">Trichonephila inaurata madagascariensis</name>
    <dbReference type="NCBI Taxonomy" id="2747483"/>
    <lineage>
        <taxon>Eukaryota</taxon>
        <taxon>Metazoa</taxon>
        <taxon>Ecdysozoa</taxon>
        <taxon>Arthropoda</taxon>
        <taxon>Chelicerata</taxon>
        <taxon>Arachnida</taxon>
        <taxon>Araneae</taxon>
        <taxon>Araneomorphae</taxon>
        <taxon>Entelegynae</taxon>
        <taxon>Araneoidea</taxon>
        <taxon>Nephilidae</taxon>
        <taxon>Trichonephila</taxon>
        <taxon>Trichonephila inaurata</taxon>
    </lineage>
</organism>